<accession>A0A0N5C3D7</accession>
<name>A0A0N5C3D7_STREA</name>
<proteinExistence type="predicted"/>
<keyword evidence="1" id="KW-0812">Transmembrane</keyword>
<evidence type="ECO:0000313" key="3">
    <source>
        <dbReference type="WBParaSite" id="SPAL_0001248900.1"/>
    </source>
</evidence>
<evidence type="ECO:0000313" key="2">
    <source>
        <dbReference type="Proteomes" id="UP000046392"/>
    </source>
</evidence>
<dbReference type="AlphaFoldDB" id="A0A0N5C3D7"/>
<reference evidence="3" key="1">
    <citation type="submission" date="2017-02" db="UniProtKB">
        <authorList>
            <consortium name="WormBaseParasite"/>
        </authorList>
    </citation>
    <scope>IDENTIFICATION</scope>
</reference>
<dbReference type="WBParaSite" id="SPAL_0001248900.1">
    <property type="protein sequence ID" value="SPAL_0001248900.1"/>
    <property type="gene ID" value="SPAL_0001248900"/>
</dbReference>
<feature type="transmembrane region" description="Helical" evidence="1">
    <location>
        <begin position="29"/>
        <end position="51"/>
    </location>
</feature>
<organism evidence="2 3">
    <name type="scientific">Strongyloides papillosus</name>
    <name type="common">Intestinal threadworm</name>
    <dbReference type="NCBI Taxonomy" id="174720"/>
    <lineage>
        <taxon>Eukaryota</taxon>
        <taxon>Metazoa</taxon>
        <taxon>Ecdysozoa</taxon>
        <taxon>Nematoda</taxon>
        <taxon>Chromadorea</taxon>
        <taxon>Rhabditida</taxon>
        <taxon>Tylenchina</taxon>
        <taxon>Panagrolaimomorpha</taxon>
        <taxon>Strongyloidoidea</taxon>
        <taxon>Strongyloididae</taxon>
        <taxon>Strongyloides</taxon>
    </lineage>
</organism>
<sequence>MNAYQDIETISLIGDYSKKDEYILKKIKVLLLILFFAATILTTFVFTQALYTPKKEEYIRNLLHNNATIVDDEWRFTFNETNNKIGNCETFKNIFRENEDFSNKLGNDFIKIGNDKVLKRINLEGKKFTDCLSKYPRSINFQKLCLERLSLSLINDIAKALINQKKKNDSSVVAYCIPKDYLNSLDKIYLLEKIGNNYLTIKSNILDYFANFPVEISHRYTNCKFLDYLVKNHSIFDRNITGEEKNKLRNIKTIKEELEKMCFKNGKGYVVEDIKKKLKFDVLKGN</sequence>
<keyword evidence="1" id="KW-1133">Transmembrane helix</keyword>
<protein>
    <submittedName>
        <fullName evidence="3">Transmembrane protein</fullName>
    </submittedName>
</protein>
<keyword evidence="1" id="KW-0472">Membrane</keyword>
<dbReference type="Proteomes" id="UP000046392">
    <property type="component" value="Unplaced"/>
</dbReference>
<evidence type="ECO:0000256" key="1">
    <source>
        <dbReference type="SAM" id="Phobius"/>
    </source>
</evidence>
<keyword evidence="2" id="KW-1185">Reference proteome</keyword>